<evidence type="ECO:0000313" key="2">
    <source>
        <dbReference type="EMBL" id="UVF22222.1"/>
    </source>
</evidence>
<protein>
    <submittedName>
        <fullName evidence="2">Uncharacterized protein</fullName>
    </submittedName>
</protein>
<dbReference type="Proteomes" id="UP001017257">
    <property type="component" value="Plasmid pR24_1"/>
</dbReference>
<dbReference type="RefSeq" id="WP_259060867.1">
    <property type="nucleotide sequence ID" value="NZ_CP102846.1"/>
</dbReference>
<keyword evidence="1" id="KW-1133">Transmembrane helix</keyword>
<organism evidence="2 3">
    <name type="scientific">Microvirga terrae</name>
    <dbReference type="NCBI Taxonomy" id="2740529"/>
    <lineage>
        <taxon>Bacteria</taxon>
        <taxon>Pseudomonadati</taxon>
        <taxon>Pseudomonadota</taxon>
        <taxon>Alphaproteobacteria</taxon>
        <taxon>Hyphomicrobiales</taxon>
        <taxon>Methylobacteriaceae</taxon>
        <taxon>Microvirga</taxon>
    </lineage>
</organism>
<keyword evidence="2" id="KW-0614">Plasmid</keyword>
<dbReference type="EMBL" id="CP102846">
    <property type="protein sequence ID" value="UVF22222.1"/>
    <property type="molecule type" value="Genomic_DNA"/>
</dbReference>
<geneLocation type="plasmid" evidence="2 3">
    <name>pR24_1</name>
</geneLocation>
<gene>
    <name evidence="2" type="ORF">HPT29_026410</name>
</gene>
<sequence length="44" mass="4686">MAWAITYFFIDSSEPENPGTDLGAGLAFVVLAFILAFSSDWAGS</sequence>
<proteinExistence type="predicted"/>
<accession>A0ABY5S2E3</accession>
<reference evidence="2" key="1">
    <citation type="submission" date="2022-08" db="EMBL/GenBank/DDBJ databases">
        <title>Microvirga terrae sp. nov., isolated from soil.</title>
        <authorList>
            <person name="Kim K.H."/>
            <person name="Seo Y.L."/>
            <person name="Kim J.M."/>
            <person name="Lee J.K."/>
            <person name="Han D.M."/>
            <person name="Jeon C.O."/>
        </authorList>
    </citation>
    <scope>NUCLEOTIDE SEQUENCE</scope>
    <source>
        <strain evidence="2">R24</strain>
        <plasmid evidence="2">pR24_1</plasmid>
    </source>
</reference>
<keyword evidence="1" id="KW-0812">Transmembrane</keyword>
<name>A0ABY5S2E3_9HYPH</name>
<keyword evidence="1" id="KW-0472">Membrane</keyword>
<keyword evidence="3" id="KW-1185">Reference proteome</keyword>
<evidence type="ECO:0000256" key="1">
    <source>
        <dbReference type="SAM" id="Phobius"/>
    </source>
</evidence>
<evidence type="ECO:0000313" key="3">
    <source>
        <dbReference type="Proteomes" id="UP001017257"/>
    </source>
</evidence>
<feature type="transmembrane region" description="Helical" evidence="1">
    <location>
        <begin position="22"/>
        <end position="42"/>
    </location>
</feature>